<keyword evidence="5" id="KW-1185">Reference proteome</keyword>
<dbReference type="GO" id="GO:0016787">
    <property type="term" value="F:hydrolase activity"/>
    <property type="evidence" value="ECO:0007669"/>
    <property type="project" value="UniProtKB-KW"/>
</dbReference>
<keyword evidence="3" id="KW-0460">Magnesium</keyword>
<evidence type="ECO:0000313" key="5">
    <source>
        <dbReference type="Proteomes" id="UP000325307"/>
    </source>
</evidence>
<organism evidence="4 5">
    <name type="scientific">Zafaria cholistanensis</name>
    <dbReference type="NCBI Taxonomy" id="1682741"/>
    <lineage>
        <taxon>Bacteria</taxon>
        <taxon>Bacillati</taxon>
        <taxon>Actinomycetota</taxon>
        <taxon>Actinomycetes</taxon>
        <taxon>Micrococcales</taxon>
        <taxon>Micrococcaceae</taxon>
        <taxon>Zafaria</taxon>
    </lineage>
</organism>
<feature type="binding site" evidence="3">
    <location>
        <position position="315"/>
    </location>
    <ligand>
        <name>Mg(2+)</name>
        <dbReference type="ChEBI" id="CHEBI:18420"/>
        <label>1</label>
    </ligand>
</feature>
<evidence type="ECO:0000256" key="3">
    <source>
        <dbReference type="PIRSR" id="PIRSR605502-1"/>
    </source>
</evidence>
<evidence type="ECO:0008006" key="6">
    <source>
        <dbReference type="Google" id="ProtNLM"/>
    </source>
</evidence>
<dbReference type="Gene3D" id="1.10.4080.10">
    <property type="entry name" value="ADP-ribosylation/Crystallin J1"/>
    <property type="match status" value="1"/>
</dbReference>
<dbReference type="EMBL" id="BKDJ01000010">
    <property type="protein sequence ID" value="GER23598.1"/>
    <property type="molecule type" value="Genomic_DNA"/>
</dbReference>
<dbReference type="RefSeq" id="WP_149957177.1">
    <property type="nucleotide sequence ID" value="NZ_BKDJ01000010.1"/>
</dbReference>
<keyword evidence="2" id="KW-0378">Hydrolase</keyword>
<gene>
    <name evidence="4" type="ORF">NCCP1664_20930</name>
</gene>
<comment type="similarity">
    <text evidence="1">Belongs to the ADP-ribosylglycohydrolase family.</text>
</comment>
<dbReference type="PANTHER" id="PTHR16222">
    <property type="entry name" value="ADP-RIBOSYLGLYCOHYDROLASE"/>
    <property type="match status" value="1"/>
</dbReference>
<sequence length="370" mass="38096">MNLPVRLDSAQRDRAAGTLVGLAAGDALGAGYEFGDPLPEAAPVGMIGGGPFGFAPAEWTDDTSMAVVVARALLPASCSNPARPETEDDAGALLPDDARLSAMVDGWRDWAQDAKDVGAQTRAVLGRAGRLVGTAGPSGEVTPAQAARTAAREHHEANGRSAGNGSLMRTAPLAVAFLHDEAAAWDAAMHVSELTHFESDAGEACALWTVAIRHAVLTGELDVRRGLPRLAKDRAALWASRIDAAEQSAPRDFTNNGWVVEAFQGAWSAIASITRGKADANASPGVEPGIAATAPDTTSLRRGIEAAVRGGRDTDTVAAIAGSLLGAAHGHSAIPSGWLNDLHGWPGLKANDLAELGLALATREGIKQES</sequence>
<protein>
    <recommendedName>
        <fullName evidence="6">ADP-ribosylglycohydrolase</fullName>
    </recommendedName>
</protein>
<dbReference type="PANTHER" id="PTHR16222:SF24">
    <property type="entry name" value="ADP-RIBOSYLHYDROLASE ARH3"/>
    <property type="match status" value="1"/>
</dbReference>
<dbReference type="OrthoDB" id="9798107at2"/>
<evidence type="ECO:0000256" key="1">
    <source>
        <dbReference type="ARBA" id="ARBA00010702"/>
    </source>
</evidence>
<dbReference type="AlphaFoldDB" id="A0A5A7NUQ3"/>
<evidence type="ECO:0000313" key="4">
    <source>
        <dbReference type="EMBL" id="GER23598.1"/>
    </source>
</evidence>
<accession>A0A5A7NUQ3</accession>
<dbReference type="Proteomes" id="UP000325307">
    <property type="component" value="Unassembled WGS sequence"/>
</dbReference>
<feature type="binding site" evidence="3">
    <location>
        <position position="316"/>
    </location>
    <ligand>
        <name>Mg(2+)</name>
        <dbReference type="ChEBI" id="CHEBI:18420"/>
        <label>1</label>
    </ligand>
</feature>
<evidence type="ECO:0000256" key="2">
    <source>
        <dbReference type="ARBA" id="ARBA00022801"/>
    </source>
</evidence>
<reference evidence="4 5" key="1">
    <citation type="submission" date="2019-09" db="EMBL/GenBank/DDBJ databases">
        <title>Arthrobacter zafarii sp. nov., a moderately thermotolerant and halotolerant actinobacterium isolated from Cholistan desert soil of Pakistan.</title>
        <authorList>
            <person name="Amin A."/>
            <person name="Ahmed I."/>
            <person name="Khalid N."/>
            <person name="Schumann P."/>
            <person name="Busse H.J."/>
            <person name="Khan I.U."/>
            <person name="Li S."/>
            <person name="Li W.J."/>
        </authorList>
    </citation>
    <scope>NUCLEOTIDE SEQUENCE [LARGE SCALE GENOMIC DNA]</scope>
    <source>
        <strain evidence="4 5">NCCP-1664</strain>
    </source>
</reference>
<name>A0A5A7NUQ3_9MICC</name>
<feature type="binding site" evidence="3">
    <location>
        <position position="313"/>
    </location>
    <ligand>
        <name>Mg(2+)</name>
        <dbReference type="ChEBI" id="CHEBI:18420"/>
        <label>1</label>
    </ligand>
</feature>
<dbReference type="Pfam" id="PF03747">
    <property type="entry name" value="ADP_ribosyl_GH"/>
    <property type="match status" value="1"/>
</dbReference>
<dbReference type="GO" id="GO:0046872">
    <property type="term" value="F:metal ion binding"/>
    <property type="evidence" value="ECO:0007669"/>
    <property type="project" value="UniProtKB-KW"/>
</dbReference>
<feature type="binding site" evidence="3">
    <location>
        <position position="60"/>
    </location>
    <ligand>
        <name>Mg(2+)</name>
        <dbReference type="ChEBI" id="CHEBI:18420"/>
        <label>1</label>
    </ligand>
</feature>
<proteinExistence type="inferred from homology"/>
<dbReference type="InterPro" id="IPR036705">
    <property type="entry name" value="Ribosyl_crysJ1_sf"/>
</dbReference>
<comment type="caution">
    <text evidence="4">The sequence shown here is derived from an EMBL/GenBank/DDBJ whole genome shotgun (WGS) entry which is preliminary data.</text>
</comment>
<feature type="binding site" evidence="3">
    <location>
        <position position="61"/>
    </location>
    <ligand>
        <name>Mg(2+)</name>
        <dbReference type="ChEBI" id="CHEBI:18420"/>
        <label>1</label>
    </ligand>
</feature>
<comment type="cofactor">
    <cofactor evidence="3">
        <name>Mg(2+)</name>
        <dbReference type="ChEBI" id="CHEBI:18420"/>
    </cofactor>
    <text evidence="3">Binds 2 magnesium ions per subunit.</text>
</comment>
<dbReference type="InterPro" id="IPR050792">
    <property type="entry name" value="ADP-ribosylglycohydrolase"/>
</dbReference>
<feature type="binding site" evidence="3">
    <location>
        <position position="62"/>
    </location>
    <ligand>
        <name>Mg(2+)</name>
        <dbReference type="ChEBI" id="CHEBI:18420"/>
        <label>1</label>
    </ligand>
</feature>
<dbReference type="SUPFAM" id="SSF101478">
    <property type="entry name" value="ADP-ribosylglycohydrolase"/>
    <property type="match status" value="1"/>
</dbReference>
<dbReference type="InterPro" id="IPR005502">
    <property type="entry name" value="Ribosyl_crysJ1"/>
</dbReference>
<keyword evidence="3" id="KW-0479">Metal-binding</keyword>